<evidence type="ECO:0000313" key="1">
    <source>
        <dbReference type="EMBL" id="GAF72056.1"/>
    </source>
</evidence>
<accession>X0SA72</accession>
<name>X0SA72_9ZZZZ</name>
<protein>
    <submittedName>
        <fullName evidence="1">Uncharacterized protein</fullName>
    </submittedName>
</protein>
<dbReference type="EMBL" id="BARS01002737">
    <property type="protein sequence ID" value="GAF72056.1"/>
    <property type="molecule type" value="Genomic_DNA"/>
</dbReference>
<feature type="non-terminal residue" evidence="1">
    <location>
        <position position="492"/>
    </location>
</feature>
<proteinExistence type="predicted"/>
<organism evidence="1">
    <name type="scientific">marine sediment metagenome</name>
    <dbReference type="NCBI Taxonomy" id="412755"/>
    <lineage>
        <taxon>unclassified sequences</taxon>
        <taxon>metagenomes</taxon>
        <taxon>ecological metagenomes</taxon>
    </lineage>
</organism>
<reference evidence="1" key="1">
    <citation type="journal article" date="2014" name="Front. Microbiol.">
        <title>High frequency of phylogenetically diverse reductive dehalogenase-homologous genes in deep subseafloor sedimentary metagenomes.</title>
        <authorList>
            <person name="Kawai M."/>
            <person name="Futagami T."/>
            <person name="Toyoda A."/>
            <person name="Takaki Y."/>
            <person name="Nishi S."/>
            <person name="Hori S."/>
            <person name="Arai W."/>
            <person name="Tsubouchi T."/>
            <person name="Morono Y."/>
            <person name="Uchiyama I."/>
            <person name="Ito T."/>
            <person name="Fujiyama A."/>
            <person name="Inagaki F."/>
            <person name="Takami H."/>
        </authorList>
    </citation>
    <scope>NUCLEOTIDE SEQUENCE</scope>
    <source>
        <strain evidence="1">Expedition CK06-06</strain>
    </source>
</reference>
<sequence length="492" mass="51325">NVSTPQVADSGFPGTVTAKDQYNNTVTTDSSTVITMTNTGSALFYTSSSYATTTDNYTLASGETAIYMKDTVSETITFSAVDANTKVGTSQSVTIQPEGTDHYVLTDVASITAGGEALYTVTREDKNENLVTAGDEDVTLTSNSTGTYEFRASSGGPSTTYVTITDGNSSENFYYYEESAGSWTITVSRGGVTPDTDLLVVNPDVVDSYTIIADTPQTAGTGFSGTLEGYDQYSNLVTNDSSTVVTMSNTGSADFYTDGGYGTTTDNYTLSSGVAVIYVQDDVAETITLSAVDANTKVGTSANIVIDPAGIDYYTVLADTPQTAGVGFQGTVEAYDVYDNLATNDSSTVITMTNTGAAAFYTDGGYGTATDNYTLSSGIAVIYVRDNTAETITISAVDANTKVGTTDNIVIEPAAIDHYVVDADTPQTAGTGFSGTVTAEDQYNNTVTTDSSTVITMTNTGSADFYTDGGYGTTTDNYTLSSGVAVIYVQDD</sequence>
<feature type="non-terminal residue" evidence="1">
    <location>
        <position position="1"/>
    </location>
</feature>
<comment type="caution">
    <text evidence="1">The sequence shown here is derived from an EMBL/GenBank/DDBJ whole genome shotgun (WGS) entry which is preliminary data.</text>
</comment>
<dbReference type="AlphaFoldDB" id="X0SA72"/>
<gene>
    <name evidence="1" type="ORF">S01H1_05253</name>
</gene>